<dbReference type="Proteomes" id="UP000789375">
    <property type="component" value="Unassembled WGS sequence"/>
</dbReference>
<gene>
    <name evidence="2" type="ORF">FMOSSE_LOCUS13441</name>
</gene>
<evidence type="ECO:0000256" key="1">
    <source>
        <dbReference type="SAM" id="MobiDB-lite"/>
    </source>
</evidence>
<comment type="caution">
    <text evidence="2">The sequence shown here is derived from an EMBL/GenBank/DDBJ whole genome shotgun (WGS) entry which is preliminary data.</text>
</comment>
<dbReference type="EMBL" id="CAJVPP010007964">
    <property type="protein sequence ID" value="CAG8693090.1"/>
    <property type="molecule type" value="Genomic_DNA"/>
</dbReference>
<dbReference type="InterPro" id="IPR013761">
    <property type="entry name" value="SAM/pointed_sf"/>
</dbReference>
<feature type="non-terminal residue" evidence="2">
    <location>
        <position position="384"/>
    </location>
</feature>
<reference evidence="2" key="1">
    <citation type="submission" date="2021-06" db="EMBL/GenBank/DDBJ databases">
        <authorList>
            <person name="Kallberg Y."/>
            <person name="Tangrot J."/>
            <person name="Rosling A."/>
        </authorList>
    </citation>
    <scope>NUCLEOTIDE SEQUENCE</scope>
    <source>
        <strain evidence="2">87-6 pot B 2015</strain>
    </source>
</reference>
<protein>
    <submittedName>
        <fullName evidence="2">10883_t:CDS:1</fullName>
    </submittedName>
</protein>
<dbReference type="Gene3D" id="1.10.150.50">
    <property type="entry name" value="Transcription Factor, Ets-1"/>
    <property type="match status" value="1"/>
</dbReference>
<dbReference type="AlphaFoldDB" id="A0A9N9EW08"/>
<sequence>MLYPVTLSPTMPPKLRKKKKSPTAPKEDINVGTSSKGIEKPEKIVSPFPREPFTVSMEGVESTEIAPSTKDREKKEDLDIDDKHIQVIRDQEITGQAFLRLTEEKLMQDVLCRGLAESIASLVETLKGGEVTLKRKYEKSPEVLTEIVERAVEKSVHKEFSQQIPNKISVSSLSQLGMRKIIDDVGLKIIVFIDEDFQPIETISYNPFRGFHIADIHTQKNYQRHLREANITLTGGGDISIRPSETACIWIETKKKAKDFSEDQAIGDDHGVALAIIKGFVLEERMFLNELIGKDVTYEVKLPEPLKKKVKFLECIFEVDNEDRIADMVGDMSEQKLFNMTVCKRLMLVRDFCRLDEQPQGFWKNTTGENNWIGRIGGKIGLLK</sequence>
<evidence type="ECO:0000313" key="2">
    <source>
        <dbReference type="EMBL" id="CAG8693090.1"/>
    </source>
</evidence>
<name>A0A9N9EW08_FUNMO</name>
<proteinExistence type="predicted"/>
<feature type="region of interest" description="Disordered" evidence="1">
    <location>
        <begin position="1"/>
        <end position="77"/>
    </location>
</feature>
<accession>A0A9N9EW08</accession>
<keyword evidence="3" id="KW-1185">Reference proteome</keyword>
<organism evidence="2 3">
    <name type="scientific">Funneliformis mosseae</name>
    <name type="common">Endomycorrhizal fungus</name>
    <name type="synonym">Glomus mosseae</name>
    <dbReference type="NCBI Taxonomy" id="27381"/>
    <lineage>
        <taxon>Eukaryota</taxon>
        <taxon>Fungi</taxon>
        <taxon>Fungi incertae sedis</taxon>
        <taxon>Mucoromycota</taxon>
        <taxon>Glomeromycotina</taxon>
        <taxon>Glomeromycetes</taxon>
        <taxon>Glomerales</taxon>
        <taxon>Glomeraceae</taxon>
        <taxon>Funneliformis</taxon>
    </lineage>
</organism>
<evidence type="ECO:0000313" key="3">
    <source>
        <dbReference type="Proteomes" id="UP000789375"/>
    </source>
</evidence>